<name>S3BZD2_9BURK</name>
<dbReference type="STRING" id="1203554.HMPREF1476_01101"/>
<evidence type="ECO:0000313" key="1">
    <source>
        <dbReference type="EMBL" id="EPD99422.1"/>
    </source>
</evidence>
<evidence type="ECO:0000313" key="2">
    <source>
        <dbReference type="Proteomes" id="UP000014400"/>
    </source>
</evidence>
<keyword evidence="2" id="KW-1185">Reference proteome</keyword>
<sequence length="47" mass="5382">MGNPFIPLPRIENALIIGDRSAECLQFNFCIRRRSIWNALLVLNKPA</sequence>
<accession>S3BZD2</accession>
<dbReference type="HOGENOM" id="CLU_3174054_0_0_4"/>
<gene>
    <name evidence="1" type="ORF">HMPREF1476_01101</name>
</gene>
<protein>
    <submittedName>
        <fullName evidence="1">Uncharacterized protein</fullName>
    </submittedName>
</protein>
<proteinExistence type="predicted"/>
<dbReference type="Proteomes" id="UP000014400">
    <property type="component" value="Unassembled WGS sequence"/>
</dbReference>
<organism evidence="1 2">
    <name type="scientific">Sutterella wadsworthensis HGA0223</name>
    <dbReference type="NCBI Taxonomy" id="1203554"/>
    <lineage>
        <taxon>Bacteria</taxon>
        <taxon>Pseudomonadati</taxon>
        <taxon>Pseudomonadota</taxon>
        <taxon>Betaproteobacteria</taxon>
        <taxon>Burkholderiales</taxon>
        <taxon>Sutterellaceae</taxon>
        <taxon>Sutterella</taxon>
    </lineage>
</organism>
<dbReference type="EMBL" id="ATCF01000016">
    <property type="protein sequence ID" value="EPD99422.1"/>
    <property type="molecule type" value="Genomic_DNA"/>
</dbReference>
<reference evidence="1 2" key="1">
    <citation type="submission" date="2013-04" db="EMBL/GenBank/DDBJ databases">
        <title>The Genome Sequence of Sutterella wadsworthensis HGA0223.</title>
        <authorList>
            <consortium name="The Broad Institute Genomics Platform"/>
            <person name="Earl A."/>
            <person name="Ward D."/>
            <person name="Feldgarden M."/>
            <person name="Gevers D."/>
            <person name="Schmidt T.M."/>
            <person name="Dover J."/>
            <person name="Dai D."/>
            <person name="Walker B."/>
            <person name="Young S."/>
            <person name="Zeng Q."/>
            <person name="Gargeya S."/>
            <person name="Fitzgerald M."/>
            <person name="Haas B."/>
            <person name="Abouelleil A."/>
            <person name="Allen A.W."/>
            <person name="Alvarado L."/>
            <person name="Arachchi H.M."/>
            <person name="Berlin A.M."/>
            <person name="Chapman S.B."/>
            <person name="Gainer-Dewar J."/>
            <person name="Goldberg J."/>
            <person name="Griggs A."/>
            <person name="Gujja S."/>
            <person name="Hansen M."/>
            <person name="Howarth C."/>
            <person name="Imamovic A."/>
            <person name="Ireland A."/>
            <person name="Larimer J."/>
            <person name="McCowan C."/>
            <person name="Murphy C."/>
            <person name="Pearson M."/>
            <person name="Poon T.W."/>
            <person name="Priest M."/>
            <person name="Roberts A."/>
            <person name="Saif S."/>
            <person name="Shea T."/>
            <person name="Sisk P."/>
            <person name="Sykes S."/>
            <person name="Wortman J."/>
            <person name="Nusbaum C."/>
            <person name="Birren B."/>
        </authorList>
    </citation>
    <scope>NUCLEOTIDE SEQUENCE [LARGE SCALE GENOMIC DNA]</scope>
    <source>
        <strain evidence="1 2">HGA0223</strain>
    </source>
</reference>
<dbReference type="AlphaFoldDB" id="S3BZD2"/>
<comment type="caution">
    <text evidence="1">The sequence shown here is derived from an EMBL/GenBank/DDBJ whole genome shotgun (WGS) entry which is preliminary data.</text>
</comment>